<reference evidence="4 5" key="1">
    <citation type="submission" date="2023-10" db="EMBL/GenBank/DDBJ databases">
        <title>Draft genome sequence of Xylaria bambusicola isolate GMP-LS, the root and basal stem rot pathogen of sugarcane in Indonesia.</title>
        <authorList>
            <person name="Selvaraj P."/>
            <person name="Muralishankar V."/>
            <person name="Muruganantham S."/>
            <person name="Sp S."/>
            <person name="Haryani S."/>
            <person name="Lau K.J.X."/>
            <person name="Naqvi N.I."/>
        </authorList>
    </citation>
    <scope>NUCLEOTIDE SEQUENCE [LARGE SCALE GENOMIC DNA]</scope>
    <source>
        <strain evidence="4">GMP-LS</strain>
    </source>
</reference>
<keyword evidence="2" id="KW-1133">Transmembrane helix</keyword>
<keyword evidence="2" id="KW-0472">Membrane</keyword>
<gene>
    <name evidence="4" type="ORF">RRF57_003635</name>
</gene>
<dbReference type="InterPro" id="IPR056146">
    <property type="entry name" value="DUF7729"/>
</dbReference>
<name>A0AAN7YWH5_9PEZI</name>
<dbReference type="PANTHER" id="PTHR39460">
    <property type="entry name" value="EXPRESSED PROTEIN"/>
    <property type="match status" value="1"/>
</dbReference>
<accession>A0AAN7YWH5</accession>
<comment type="caution">
    <text evidence="4">The sequence shown here is derived from an EMBL/GenBank/DDBJ whole genome shotgun (WGS) entry which is preliminary data.</text>
</comment>
<evidence type="ECO:0000313" key="4">
    <source>
        <dbReference type="EMBL" id="KAK5627920.1"/>
    </source>
</evidence>
<feature type="compositionally biased region" description="Acidic residues" evidence="1">
    <location>
        <begin position="146"/>
        <end position="156"/>
    </location>
</feature>
<proteinExistence type="predicted"/>
<feature type="compositionally biased region" description="Basic and acidic residues" evidence="1">
    <location>
        <begin position="133"/>
        <end position="145"/>
    </location>
</feature>
<evidence type="ECO:0000256" key="2">
    <source>
        <dbReference type="SAM" id="Phobius"/>
    </source>
</evidence>
<dbReference type="AlphaFoldDB" id="A0AAN7YWH5"/>
<evidence type="ECO:0000313" key="5">
    <source>
        <dbReference type="Proteomes" id="UP001305414"/>
    </source>
</evidence>
<feature type="domain" description="DUF7729" evidence="3">
    <location>
        <begin position="204"/>
        <end position="258"/>
    </location>
</feature>
<organism evidence="4 5">
    <name type="scientific">Xylaria bambusicola</name>
    <dbReference type="NCBI Taxonomy" id="326684"/>
    <lineage>
        <taxon>Eukaryota</taxon>
        <taxon>Fungi</taxon>
        <taxon>Dikarya</taxon>
        <taxon>Ascomycota</taxon>
        <taxon>Pezizomycotina</taxon>
        <taxon>Sordariomycetes</taxon>
        <taxon>Xylariomycetidae</taxon>
        <taxon>Xylariales</taxon>
        <taxon>Xylariaceae</taxon>
        <taxon>Xylaria</taxon>
    </lineage>
</organism>
<keyword evidence="5" id="KW-1185">Reference proteome</keyword>
<evidence type="ECO:0000259" key="3">
    <source>
        <dbReference type="Pfam" id="PF24855"/>
    </source>
</evidence>
<sequence length="280" mass="30462">MTSRPLRRRGWPSTAVVVSEAGETAPVTAVTPTPLGRSGRWRYARWDRWGCWGRRVTGPASALRLSRAVIFLLISCWLCLGAAAASISVDESPRLIVPAGVVDTDEVLLIDPRIPVFVDGHWQIMSDEEHRELRRRADADARKESEPEETETETETESGTGTGTGIGTKTEKPEATKTTEIIINAATVTDSANPASTTTAAASPLPSPFDGALAANFSGDNVCPTFINDFLSNATFKACYPISLLLQVSLALVQATETSLCTDLQRRNLQKRTWCMTQKR</sequence>
<evidence type="ECO:0000256" key="1">
    <source>
        <dbReference type="SAM" id="MobiDB-lite"/>
    </source>
</evidence>
<dbReference type="Pfam" id="PF24855">
    <property type="entry name" value="DUF7729"/>
    <property type="match status" value="1"/>
</dbReference>
<protein>
    <recommendedName>
        <fullName evidence="3">DUF7729 domain-containing protein</fullName>
    </recommendedName>
</protein>
<feature type="transmembrane region" description="Helical" evidence="2">
    <location>
        <begin position="68"/>
        <end position="89"/>
    </location>
</feature>
<dbReference type="Proteomes" id="UP001305414">
    <property type="component" value="Unassembled WGS sequence"/>
</dbReference>
<feature type="region of interest" description="Disordered" evidence="1">
    <location>
        <begin position="133"/>
        <end position="177"/>
    </location>
</feature>
<dbReference type="EMBL" id="JAWHQM010000006">
    <property type="protein sequence ID" value="KAK5627920.1"/>
    <property type="molecule type" value="Genomic_DNA"/>
</dbReference>
<keyword evidence="2" id="KW-0812">Transmembrane</keyword>
<dbReference type="PANTHER" id="PTHR39460:SF1">
    <property type="entry name" value="C6 TRANSCRIPTION FACTOR"/>
    <property type="match status" value="1"/>
</dbReference>